<dbReference type="AlphaFoldDB" id="A0AAN6QMZ8"/>
<dbReference type="EMBL" id="MU853350">
    <property type="protein sequence ID" value="KAK4110510.1"/>
    <property type="molecule type" value="Genomic_DNA"/>
</dbReference>
<evidence type="ECO:0000313" key="1">
    <source>
        <dbReference type="EMBL" id="KAK4110510.1"/>
    </source>
</evidence>
<dbReference type="Proteomes" id="UP001302812">
    <property type="component" value="Unassembled WGS sequence"/>
</dbReference>
<evidence type="ECO:0000313" key="2">
    <source>
        <dbReference type="Proteomes" id="UP001302812"/>
    </source>
</evidence>
<keyword evidence="2" id="KW-1185">Reference proteome</keyword>
<dbReference type="RefSeq" id="XP_064668080.1">
    <property type="nucleotide sequence ID" value="XM_064815638.1"/>
</dbReference>
<proteinExistence type="predicted"/>
<reference evidence="1" key="1">
    <citation type="journal article" date="2023" name="Mol. Phylogenet. Evol.">
        <title>Genome-scale phylogeny and comparative genomics of the fungal order Sordariales.</title>
        <authorList>
            <person name="Hensen N."/>
            <person name="Bonometti L."/>
            <person name="Westerberg I."/>
            <person name="Brannstrom I.O."/>
            <person name="Guillou S."/>
            <person name="Cros-Aarteil S."/>
            <person name="Calhoun S."/>
            <person name="Haridas S."/>
            <person name="Kuo A."/>
            <person name="Mondo S."/>
            <person name="Pangilinan J."/>
            <person name="Riley R."/>
            <person name="LaButti K."/>
            <person name="Andreopoulos B."/>
            <person name="Lipzen A."/>
            <person name="Chen C."/>
            <person name="Yan M."/>
            <person name="Daum C."/>
            <person name="Ng V."/>
            <person name="Clum A."/>
            <person name="Steindorff A."/>
            <person name="Ohm R.A."/>
            <person name="Martin F."/>
            <person name="Silar P."/>
            <person name="Natvig D.O."/>
            <person name="Lalanne C."/>
            <person name="Gautier V."/>
            <person name="Ament-Velasquez S.L."/>
            <person name="Kruys A."/>
            <person name="Hutchinson M.I."/>
            <person name="Powell A.J."/>
            <person name="Barry K."/>
            <person name="Miller A.N."/>
            <person name="Grigoriev I.V."/>
            <person name="Debuchy R."/>
            <person name="Gladieux P."/>
            <person name="Hiltunen Thoren M."/>
            <person name="Johannesson H."/>
        </authorList>
    </citation>
    <scope>NUCLEOTIDE SEQUENCE</scope>
    <source>
        <strain evidence="1">CBS 508.74</strain>
    </source>
</reference>
<organism evidence="1 2">
    <name type="scientific">Canariomyces notabilis</name>
    <dbReference type="NCBI Taxonomy" id="2074819"/>
    <lineage>
        <taxon>Eukaryota</taxon>
        <taxon>Fungi</taxon>
        <taxon>Dikarya</taxon>
        <taxon>Ascomycota</taxon>
        <taxon>Pezizomycotina</taxon>
        <taxon>Sordariomycetes</taxon>
        <taxon>Sordariomycetidae</taxon>
        <taxon>Sordariales</taxon>
        <taxon>Chaetomiaceae</taxon>
        <taxon>Canariomyces</taxon>
    </lineage>
</organism>
<reference evidence="1" key="2">
    <citation type="submission" date="2023-05" db="EMBL/GenBank/DDBJ databases">
        <authorList>
            <consortium name="Lawrence Berkeley National Laboratory"/>
            <person name="Steindorff A."/>
            <person name="Hensen N."/>
            <person name="Bonometti L."/>
            <person name="Westerberg I."/>
            <person name="Brannstrom I.O."/>
            <person name="Guillou S."/>
            <person name="Cros-Aarteil S."/>
            <person name="Calhoun S."/>
            <person name="Haridas S."/>
            <person name="Kuo A."/>
            <person name="Mondo S."/>
            <person name="Pangilinan J."/>
            <person name="Riley R."/>
            <person name="Labutti K."/>
            <person name="Andreopoulos B."/>
            <person name="Lipzen A."/>
            <person name="Chen C."/>
            <person name="Yanf M."/>
            <person name="Daum C."/>
            <person name="Ng V."/>
            <person name="Clum A."/>
            <person name="Ohm R."/>
            <person name="Martin F."/>
            <person name="Silar P."/>
            <person name="Natvig D."/>
            <person name="Lalanne C."/>
            <person name="Gautier V."/>
            <person name="Ament-Velasquez S.L."/>
            <person name="Kruys A."/>
            <person name="Hutchinson M.I."/>
            <person name="Powell A.J."/>
            <person name="Barry K."/>
            <person name="Miller A.N."/>
            <person name="Grigoriev I.V."/>
            <person name="Debuchy R."/>
            <person name="Gladieux P."/>
            <person name="Thoren M.H."/>
            <person name="Johannesson H."/>
        </authorList>
    </citation>
    <scope>NUCLEOTIDE SEQUENCE</scope>
    <source>
        <strain evidence="1">CBS 508.74</strain>
    </source>
</reference>
<gene>
    <name evidence="1" type="ORF">N656DRAFT_781730</name>
</gene>
<dbReference type="GeneID" id="89939763"/>
<accession>A0AAN6QMZ8</accession>
<name>A0AAN6QMZ8_9PEZI</name>
<sequence length="117" mass="12614">MDAPDSGAMSDDKVLWWKCSFAFPSLRLPADISAGSPFPLCSKWRPLLQRQANGRPSTTTPHCRAPTHTCAFPICTRGPYVSHPLVDTTFSEDGTNNMIALLGLFPPDPAVKGAGTQ</sequence>
<protein>
    <submittedName>
        <fullName evidence="1">Uncharacterized protein</fullName>
    </submittedName>
</protein>
<comment type="caution">
    <text evidence="1">The sequence shown here is derived from an EMBL/GenBank/DDBJ whole genome shotgun (WGS) entry which is preliminary data.</text>
</comment>